<dbReference type="RefSeq" id="WP_014244138.1">
    <property type="nucleotide sequence ID" value="NC_016620.1"/>
</dbReference>
<protein>
    <submittedName>
        <fullName evidence="2">Fatty acid cis/trans isomerase</fullName>
    </submittedName>
</protein>
<keyword evidence="1" id="KW-0732">Signal</keyword>
<keyword evidence="3" id="KW-1185">Reference proteome</keyword>
<evidence type="ECO:0000256" key="1">
    <source>
        <dbReference type="SAM" id="SignalP"/>
    </source>
</evidence>
<gene>
    <name evidence="2" type="ordered locus">BMS_1498</name>
</gene>
<feature type="chain" id="PRO_5003154636" evidence="1">
    <location>
        <begin position="22"/>
        <end position="769"/>
    </location>
</feature>
<dbReference type="InterPro" id="IPR010706">
    <property type="entry name" value="Fatty_acid_cis-trans_isomerase"/>
</dbReference>
<sequence length="769" mass="90062">MKKILTILSTLLLLASCSLSNKEQFVVTNNEVIHADTMATLPEAHIDYQKKVRPILDNRCVVCHGCYDAPCQLKLTSIDGIQRGANPQRVYDGSRILSMKPSRLNIDAKSTQAWRKKGFHPVVSDDSTDPHANLDNSLIYKFLQLKEMFPQPRAGLISSQIDTSLNREQYCVQVDEFEDFVEDHSYMGMPFALPNLTKSEFSTLAHWVAQGSKGHDKKVESKATKKLIAIFENLFNKNDLKSKLIARYIYEHIFLAHIHFDTAPERVFYRLVRATNRDGEPDEIDALRPYDDPKTKFYYRFKLYKPSIVAKSHNLYKLNYKKLKRYEELFYDKKFKVTEFPSYAPEVASNPFIVFKEIPVKSKYSFLLDDARFFIEGFIKGPVCRGQIALNVIEDRFWVYFADPNSPIDTNNDEFINKSKNLLELPASEESDIEFLSIWSEFWKKQKKFLEARSQHFKDAKKSHISEASKIIWDGDNHNRNAALTIFRHLDSASVREGLHGKTPETAWVIDYPILERIHYLLVAGFNVYGNVAHQLKTRLYMDFLRMEGENLFLSFLPSEDRKVLHKKWYGGNRNHLKFFVENPSQWLNTNFVTGLEKEDKFEELHNYFQKRVKRAIAPTVQKLNPSLAKLDNLKGKFLSYFPEIILLKVEDELYTITHNKEYKYVSFFLNDARTRDSLDQENDTLTLIKGVEGSYPNLFIELERDKIHHFMEDMANITTPLEYTKFIAKYGVRRTNPNFWHYSDWIKEKYLETEYYRAGILDLNRYNP</sequence>
<dbReference type="PROSITE" id="PS51257">
    <property type="entry name" value="PROKAR_LIPOPROTEIN"/>
    <property type="match status" value="1"/>
</dbReference>
<dbReference type="HOGENOM" id="CLU_380276_0_0_7"/>
<proteinExistence type="predicted"/>
<dbReference type="STRING" id="862908.BMS_1498"/>
<dbReference type="PATRIC" id="fig|862908.3.peg.1427"/>
<name>E1X0C7_HALMS</name>
<dbReference type="Proteomes" id="UP000008963">
    <property type="component" value="Chromosome"/>
</dbReference>
<feature type="signal peptide" evidence="1">
    <location>
        <begin position="1"/>
        <end position="21"/>
    </location>
</feature>
<keyword evidence="2" id="KW-0413">Isomerase</keyword>
<dbReference type="Pfam" id="PF06934">
    <property type="entry name" value="CTI"/>
    <property type="match status" value="1"/>
</dbReference>
<dbReference type="eggNOG" id="ENOG502Z7N8">
    <property type="taxonomic scope" value="Bacteria"/>
</dbReference>
<evidence type="ECO:0000313" key="2">
    <source>
        <dbReference type="EMBL" id="CBW26355.1"/>
    </source>
</evidence>
<reference evidence="3" key="1">
    <citation type="journal article" date="2013" name="ISME J.">
        <title>A small predatory core genome in the divergent marine Bacteriovorax marinus SJ and the terrestrial Bdellovibrio bacteriovorus.</title>
        <authorList>
            <person name="Crossman L.C."/>
            <person name="Chen H."/>
            <person name="Cerdeno-Tarraga A.M."/>
            <person name="Brooks K."/>
            <person name="Quail M.A."/>
            <person name="Pineiro S.A."/>
            <person name="Hobley L."/>
            <person name="Sockett R.E."/>
            <person name="Bentley S.D."/>
            <person name="Parkhill J."/>
            <person name="Williams H.N."/>
            <person name="Stine O.C."/>
        </authorList>
    </citation>
    <scope>NUCLEOTIDE SEQUENCE [LARGE SCALE GENOMIC DNA]</scope>
    <source>
        <strain evidence="3">ATCC BAA-682 / DSM 15412 / SJ</strain>
    </source>
</reference>
<dbReference type="KEGG" id="bmx:BMS_1498"/>
<dbReference type="EMBL" id="FQ312005">
    <property type="protein sequence ID" value="CBW26355.1"/>
    <property type="molecule type" value="Genomic_DNA"/>
</dbReference>
<evidence type="ECO:0000313" key="3">
    <source>
        <dbReference type="Proteomes" id="UP000008963"/>
    </source>
</evidence>
<dbReference type="AlphaFoldDB" id="E1X0C7"/>
<dbReference type="GO" id="GO:0016853">
    <property type="term" value="F:isomerase activity"/>
    <property type="evidence" value="ECO:0007669"/>
    <property type="project" value="UniProtKB-KW"/>
</dbReference>
<accession>E1X0C7</accession>
<organism evidence="2 3">
    <name type="scientific">Halobacteriovorax marinus (strain ATCC BAA-682 / DSM 15412 / SJ)</name>
    <name type="common">Bacteriovorax marinus</name>
    <dbReference type="NCBI Taxonomy" id="862908"/>
    <lineage>
        <taxon>Bacteria</taxon>
        <taxon>Pseudomonadati</taxon>
        <taxon>Bdellovibrionota</taxon>
        <taxon>Bacteriovoracia</taxon>
        <taxon>Bacteriovoracales</taxon>
        <taxon>Halobacteriovoraceae</taxon>
        <taxon>Halobacteriovorax</taxon>
    </lineage>
</organism>
<dbReference type="OrthoDB" id="5287235at2"/>